<name>A0ABQ5AGQ4_9ASTR</name>
<evidence type="ECO:0000313" key="2">
    <source>
        <dbReference type="EMBL" id="GJT01840.1"/>
    </source>
</evidence>
<reference evidence="2" key="2">
    <citation type="submission" date="2022-01" db="EMBL/GenBank/DDBJ databases">
        <authorList>
            <person name="Yamashiro T."/>
            <person name="Shiraishi A."/>
            <person name="Satake H."/>
            <person name="Nakayama K."/>
        </authorList>
    </citation>
    <scope>NUCLEOTIDE SEQUENCE</scope>
</reference>
<protein>
    <submittedName>
        <fullName evidence="2">Uncharacterized protein</fullName>
    </submittedName>
</protein>
<keyword evidence="3" id="KW-1185">Reference proteome</keyword>
<comment type="caution">
    <text evidence="2">The sequence shown here is derived from an EMBL/GenBank/DDBJ whole genome shotgun (WGS) entry which is preliminary data.</text>
</comment>
<evidence type="ECO:0000256" key="1">
    <source>
        <dbReference type="SAM" id="MobiDB-lite"/>
    </source>
</evidence>
<gene>
    <name evidence="2" type="ORF">Tco_0823009</name>
</gene>
<evidence type="ECO:0000313" key="3">
    <source>
        <dbReference type="Proteomes" id="UP001151760"/>
    </source>
</evidence>
<organism evidence="2 3">
    <name type="scientific">Tanacetum coccineum</name>
    <dbReference type="NCBI Taxonomy" id="301880"/>
    <lineage>
        <taxon>Eukaryota</taxon>
        <taxon>Viridiplantae</taxon>
        <taxon>Streptophyta</taxon>
        <taxon>Embryophyta</taxon>
        <taxon>Tracheophyta</taxon>
        <taxon>Spermatophyta</taxon>
        <taxon>Magnoliopsida</taxon>
        <taxon>eudicotyledons</taxon>
        <taxon>Gunneridae</taxon>
        <taxon>Pentapetalae</taxon>
        <taxon>asterids</taxon>
        <taxon>campanulids</taxon>
        <taxon>Asterales</taxon>
        <taxon>Asteraceae</taxon>
        <taxon>Asteroideae</taxon>
        <taxon>Anthemideae</taxon>
        <taxon>Anthemidinae</taxon>
        <taxon>Tanacetum</taxon>
    </lineage>
</organism>
<feature type="compositionally biased region" description="Basic residues" evidence="1">
    <location>
        <begin position="22"/>
        <end position="33"/>
    </location>
</feature>
<feature type="region of interest" description="Disordered" evidence="1">
    <location>
        <begin position="1"/>
        <end position="35"/>
    </location>
</feature>
<feature type="compositionally biased region" description="Basic and acidic residues" evidence="1">
    <location>
        <begin position="9"/>
        <end position="21"/>
    </location>
</feature>
<accession>A0ABQ5AGQ4</accession>
<proteinExistence type="predicted"/>
<reference evidence="2" key="1">
    <citation type="journal article" date="2022" name="Int. J. Mol. Sci.">
        <title>Draft Genome of Tanacetum Coccineum: Genomic Comparison of Closely Related Tanacetum-Family Plants.</title>
        <authorList>
            <person name="Yamashiro T."/>
            <person name="Shiraishi A."/>
            <person name="Nakayama K."/>
            <person name="Satake H."/>
        </authorList>
    </citation>
    <scope>NUCLEOTIDE SEQUENCE</scope>
</reference>
<dbReference type="EMBL" id="BQNB010012302">
    <property type="protein sequence ID" value="GJT01840.1"/>
    <property type="molecule type" value="Genomic_DNA"/>
</dbReference>
<sequence>MRGHHQRDTKRILRKDEDSRGGHWKLRSKKAKSSIKEDELSQPWVCEETDPFTPQDHLKIFQAVAKVEQWAVPTWCHMFNSTLTGSTRITNY</sequence>
<dbReference type="Proteomes" id="UP001151760">
    <property type="component" value="Unassembled WGS sequence"/>
</dbReference>